<keyword evidence="1" id="KW-0472">Membrane</keyword>
<dbReference type="AlphaFoldDB" id="A0A0E9SIR9"/>
<accession>A0A0E9SIR9</accession>
<keyword evidence="1" id="KW-1133">Transmembrane helix</keyword>
<evidence type="ECO:0000256" key="1">
    <source>
        <dbReference type="SAM" id="Phobius"/>
    </source>
</evidence>
<dbReference type="EMBL" id="GBXM01068002">
    <property type="protein sequence ID" value="JAH40575.1"/>
    <property type="molecule type" value="Transcribed_RNA"/>
</dbReference>
<proteinExistence type="predicted"/>
<reference evidence="2" key="1">
    <citation type="submission" date="2014-11" db="EMBL/GenBank/DDBJ databases">
        <authorList>
            <person name="Amaro Gonzalez C."/>
        </authorList>
    </citation>
    <scope>NUCLEOTIDE SEQUENCE</scope>
</reference>
<name>A0A0E9SIR9_ANGAN</name>
<feature type="transmembrane region" description="Helical" evidence="1">
    <location>
        <begin position="6"/>
        <end position="25"/>
    </location>
</feature>
<protein>
    <submittedName>
        <fullName evidence="2">Uncharacterized protein</fullName>
    </submittedName>
</protein>
<keyword evidence="1" id="KW-0812">Transmembrane</keyword>
<reference evidence="2" key="2">
    <citation type="journal article" date="2015" name="Fish Shellfish Immunol.">
        <title>Early steps in the European eel (Anguilla anguilla)-Vibrio vulnificus interaction in the gills: Role of the RtxA13 toxin.</title>
        <authorList>
            <person name="Callol A."/>
            <person name="Pajuelo D."/>
            <person name="Ebbesson L."/>
            <person name="Teles M."/>
            <person name="MacKenzie S."/>
            <person name="Amaro C."/>
        </authorList>
    </citation>
    <scope>NUCLEOTIDE SEQUENCE</scope>
</reference>
<evidence type="ECO:0000313" key="2">
    <source>
        <dbReference type="EMBL" id="JAH40575.1"/>
    </source>
</evidence>
<organism evidence="2">
    <name type="scientific">Anguilla anguilla</name>
    <name type="common">European freshwater eel</name>
    <name type="synonym">Muraena anguilla</name>
    <dbReference type="NCBI Taxonomy" id="7936"/>
    <lineage>
        <taxon>Eukaryota</taxon>
        <taxon>Metazoa</taxon>
        <taxon>Chordata</taxon>
        <taxon>Craniata</taxon>
        <taxon>Vertebrata</taxon>
        <taxon>Euteleostomi</taxon>
        <taxon>Actinopterygii</taxon>
        <taxon>Neopterygii</taxon>
        <taxon>Teleostei</taxon>
        <taxon>Anguilliformes</taxon>
        <taxon>Anguillidae</taxon>
        <taxon>Anguilla</taxon>
    </lineage>
</organism>
<sequence>MFIILMIIVVMVVFFLFLMHTCLFSQLQRRILRCKFFTSNSDNAEKMFLTKMRKY</sequence>